<keyword evidence="11 13" id="KW-0539">Nucleus</keyword>
<evidence type="ECO:0000256" key="8">
    <source>
        <dbReference type="ARBA" id="ARBA00022989"/>
    </source>
</evidence>
<protein>
    <recommendedName>
        <fullName evidence="3 13">Nuclear fusion protein KAR5</fullName>
    </recommendedName>
    <alternativeName>
        <fullName evidence="12 13">Karyogamy protein 5</fullName>
    </alternativeName>
</protein>
<keyword evidence="9 13" id="KW-0472">Membrane</keyword>
<dbReference type="GO" id="GO:0031965">
    <property type="term" value="C:nuclear membrane"/>
    <property type="evidence" value="ECO:0007669"/>
    <property type="project" value="UniProtKB-SubCell"/>
</dbReference>
<evidence type="ECO:0000256" key="1">
    <source>
        <dbReference type="ARBA" id="ARBA00003389"/>
    </source>
</evidence>
<dbReference type="GO" id="GO:0005789">
    <property type="term" value="C:endoplasmic reticulum membrane"/>
    <property type="evidence" value="ECO:0007669"/>
    <property type="project" value="UniProtKB-SubCell"/>
</dbReference>
<evidence type="ECO:0000256" key="4">
    <source>
        <dbReference type="ARBA" id="ARBA00022459"/>
    </source>
</evidence>
<dbReference type="OrthoDB" id="5311848at2759"/>
<dbReference type="PANTHER" id="PTHR28012">
    <property type="entry name" value="NUCLEAR FUSION PROTEIN KAR5"/>
    <property type="match status" value="1"/>
</dbReference>
<evidence type="ECO:0000256" key="10">
    <source>
        <dbReference type="ARBA" id="ARBA00023180"/>
    </source>
</evidence>
<evidence type="ECO:0000256" key="6">
    <source>
        <dbReference type="ARBA" id="ARBA00022729"/>
    </source>
</evidence>
<dbReference type="Proteomes" id="UP000190274">
    <property type="component" value="Chromosome D"/>
</dbReference>
<keyword evidence="4 13" id="KW-0415">Karyogamy</keyword>
<keyword evidence="8 13" id="KW-1133">Transmembrane helix</keyword>
<name>A0A1G4J7D9_9SACH</name>
<dbReference type="PANTHER" id="PTHR28012:SF1">
    <property type="entry name" value="NUCLEAR FUSION PROTEIN KAR5"/>
    <property type="match status" value="1"/>
</dbReference>
<keyword evidence="10" id="KW-0325">Glycoprotein</keyword>
<comment type="similarity">
    <text evidence="2 13">Belongs to the KAR5 family.</text>
</comment>
<dbReference type="Pfam" id="PF04163">
    <property type="entry name" value="Tht1"/>
    <property type="match status" value="1"/>
</dbReference>
<dbReference type="AlphaFoldDB" id="A0A1G4J7D9"/>
<keyword evidence="7 13" id="KW-0256">Endoplasmic reticulum</keyword>
<dbReference type="InterPro" id="IPR007292">
    <property type="entry name" value="Nuclear_fusion_Kar5"/>
</dbReference>
<comment type="function">
    <text evidence="1 13">Required for nuclear membrane fusion during karyogamy.</text>
</comment>
<evidence type="ECO:0000256" key="12">
    <source>
        <dbReference type="ARBA" id="ARBA00031468"/>
    </source>
</evidence>
<feature type="transmembrane region" description="Helical" evidence="13">
    <location>
        <begin position="486"/>
        <end position="506"/>
    </location>
</feature>
<evidence type="ECO:0000256" key="5">
    <source>
        <dbReference type="ARBA" id="ARBA00022692"/>
    </source>
</evidence>
<gene>
    <name evidence="14" type="ORF">LADA_0D08966G</name>
</gene>
<organism evidence="14 15">
    <name type="scientific">Lachancea dasiensis</name>
    <dbReference type="NCBI Taxonomy" id="1072105"/>
    <lineage>
        <taxon>Eukaryota</taxon>
        <taxon>Fungi</taxon>
        <taxon>Dikarya</taxon>
        <taxon>Ascomycota</taxon>
        <taxon>Saccharomycotina</taxon>
        <taxon>Saccharomycetes</taxon>
        <taxon>Saccharomycetales</taxon>
        <taxon>Saccharomycetaceae</taxon>
        <taxon>Lachancea</taxon>
    </lineage>
</organism>
<dbReference type="GO" id="GO:0000742">
    <property type="term" value="P:karyogamy involved in conjugation with cellular fusion"/>
    <property type="evidence" value="ECO:0007669"/>
    <property type="project" value="UniProtKB-UniRule"/>
</dbReference>
<evidence type="ECO:0000256" key="13">
    <source>
        <dbReference type="RuleBase" id="RU368082"/>
    </source>
</evidence>
<proteinExistence type="inferred from homology"/>
<keyword evidence="5 13" id="KW-0812">Transmembrane</keyword>
<sequence length="507" mass="57440">MSYPGRVVALIFAPLAGCQIFKWSGQLENVALNSQETAPSAEEFNRIIRLNFPQYRSYCAGEALREFLPRCMQNGIETLDPQLRVQAAIKLSFCEFQESGLEVTPHRCLDLSLEGSKRCMDQMRSSPQWWTTYSGNYQRLSTLCYENSLPFEKEQLVELFLNITKIYASFSEKLDAELTRKLIVLEEFMTQRMSNFEDMFGQQVADMNTAYARQMSSFLEHLDKLQDDAFTTFSNNALAVRNEVSDFDREFLFDLKNLKHYVEDINAEFTHGDYVENIRRLKAENFESAQLISETSLSYLRGMDKALGDVGALSEISAQKLTRLDKDVTDSYVDMLTAFQDFKSLIKDSMVPFIQEELGSNLNAFSHKFISELENIDRVLSGKAKSWGKSLDSTFEKVNSGLNCTSESINELDKGLRTIRIELGAFFGTLNFMRKSILGVVRPMLQLVSVIPIAARPLIAIILVKLISFSGYFLPKASTVWTSNFGTCFSVISALIAGLLIGFYSIV</sequence>
<evidence type="ECO:0000256" key="3">
    <source>
        <dbReference type="ARBA" id="ARBA00021601"/>
    </source>
</evidence>
<evidence type="ECO:0000256" key="2">
    <source>
        <dbReference type="ARBA" id="ARBA00010473"/>
    </source>
</evidence>
<evidence type="ECO:0000256" key="7">
    <source>
        <dbReference type="ARBA" id="ARBA00022824"/>
    </source>
</evidence>
<evidence type="ECO:0000256" key="11">
    <source>
        <dbReference type="ARBA" id="ARBA00023242"/>
    </source>
</evidence>
<dbReference type="GO" id="GO:0048288">
    <property type="term" value="P:nuclear membrane fusion involved in karyogamy"/>
    <property type="evidence" value="ECO:0007669"/>
    <property type="project" value="UniProtKB-UniRule"/>
</dbReference>
<reference evidence="14 15" key="1">
    <citation type="submission" date="2016-03" db="EMBL/GenBank/DDBJ databases">
        <authorList>
            <person name="Devillers H."/>
        </authorList>
    </citation>
    <scope>NUCLEOTIDE SEQUENCE [LARGE SCALE GENOMIC DNA]</scope>
    <source>
        <strain evidence="14">CBS 10888</strain>
    </source>
</reference>
<comment type="subcellular location">
    <subcellularLocation>
        <location evidence="13">Endoplasmic reticulum membrane</location>
    </subcellularLocation>
    <subcellularLocation>
        <location evidence="13">Nucleus membrane</location>
    </subcellularLocation>
</comment>
<dbReference type="EMBL" id="LT598454">
    <property type="protein sequence ID" value="SCU85680.1"/>
    <property type="molecule type" value="Genomic_DNA"/>
</dbReference>
<evidence type="ECO:0000313" key="15">
    <source>
        <dbReference type="Proteomes" id="UP000190274"/>
    </source>
</evidence>
<feature type="transmembrane region" description="Helical" evidence="13">
    <location>
        <begin position="453"/>
        <end position="474"/>
    </location>
</feature>
<keyword evidence="15" id="KW-1185">Reference proteome</keyword>
<evidence type="ECO:0000313" key="14">
    <source>
        <dbReference type="EMBL" id="SCU85680.1"/>
    </source>
</evidence>
<keyword evidence="6 13" id="KW-0732">Signal</keyword>
<evidence type="ECO:0000256" key="9">
    <source>
        <dbReference type="ARBA" id="ARBA00023136"/>
    </source>
</evidence>
<accession>A0A1G4J7D9</accession>